<evidence type="ECO:0000256" key="1">
    <source>
        <dbReference type="SAM" id="MobiDB-lite"/>
    </source>
</evidence>
<feature type="region of interest" description="Disordered" evidence="1">
    <location>
        <begin position="30"/>
        <end position="52"/>
    </location>
</feature>
<keyword evidence="3" id="KW-1185">Reference proteome</keyword>
<dbReference type="EMBL" id="ML977195">
    <property type="protein sequence ID" value="KAF1981670.1"/>
    <property type="molecule type" value="Genomic_DNA"/>
</dbReference>
<reference evidence="2" key="1">
    <citation type="journal article" date="2020" name="Stud. Mycol.">
        <title>101 Dothideomycetes genomes: a test case for predicting lifestyles and emergence of pathogens.</title>
        <authorList>
            <person name="Haridas S."/>
            <person name="Albert R."/>
            <person name="Binder M."/>
            <person name="Bloem J."/>
            <person name="Labutti K."/>
            <person name="Salamov A."/>
            <person name="Andreopoulos B."/>
            <person name="Baker S."/>
            <person name="Barry K."/>
            <person name="Bills G."/>
            <person name="Bluhm B."/>
            <person name="Cannon C."/>
            <person name="Castanera R."/>
            <person name="Culley D."/>
            <person name="Daum C."/>
            <person name="Ezra D."/>
            <person name="Gonzalez J."/>
            <person name="Henrissat B."/>
            <person name="Kuo A."/>
            <person name="Liang C."/>
            <person name="Lipzen A."/>
            <person name="Lutzoni F."/>
            <person name="Magnuson J."/>
            <person name="Mondo S."/>
            <person name="Nolan M."/>
            <person name="Ohm R."/>
            <person name="Pangilinan J."/>
            <person name="Park H.-J."/>
            <person name="Ramirez L."/>
            <person name="Alfaro M."/>
            <person name="Sun H."/>
            <person name="Tritt A."/>
            <person name="Yoshinaga Y."/>
            <person name="Zwiers L.-H."/>
            <person name="Turgeon B."/>
            <person name="Goodwin S."/>
            <person name="Spatafora J."/>
            <person name="Crous P."/>
            <person name="Grigoriev I."/>
        </authorList>
    </citation>
    <scope>NUCLEOTIDE SEQUENCE</scope>
    <source>
        <strain evidence="2">CBS 113979</strain>
    </source>
</reference>
<feature type="compositionally biased region" description="Low complexity" evidence="1">
    <location>
        <begin position="38"/>
        <end position="52"/>
    </location>
</feature>
<dbReference type="Proteomes" id="UP000800041">
    <property type="component" value="Unassembled WGS sequence"/>
</dbReference>
<organism evidence="2 3">
    <name type="scientific">Aulographum hederae CBS 113979</name>
    <dbReference type="NCBI Taxonomy" id="1176131"/>
    <lineage>
        <taxon>Eukaryota</taxon>
        <taxon>Fungi</taxon>
        <taxon>Dikarya</taxon>
        <taxon>Ascomycota</taxon>
        <taxon>Pezizomycotina</taxon>
        <taxon>Dothideomycetes</taxon>
        <taxon>Pleosporomycetidae</taxon>
        <taxon>Aulographales</taxon>
        <taxon>Aulographaceae</taxon>
    </lineage>
</organism>
<name>A0A6G1GLH9_9PEZI</name>
<evidence type="ECO:0000313" key="3">
    <source>
        <dbReference type="Proteomes" id="UP000800041"/>
    </source>
</evidence>
<accession>A0A6G1GLH9</accession>
<protein>
    <submittedName>
        <fullName evidence="2">Uncharacterized protein</fullName>
    </submittedName>
</protein>
<sequence length="275" mass="30804">MTLTSKALPTPKMPSFLRGHFLDTRNVKIGSATRHSKPTPSSTSTPSKPGPKTVLILAELPDLSHHPILERYPLSILLSISSLARARLVPEVPNQVLVIEDILADAQAVKNVLESLRVNYSHAESKSREHIPPEKATFAQMLRVVQVHRHLGLSPDPHVTYARLNVWAKDKILSVDELVDVFNTLPAQNKTLRHIARQIPKYGMSAEAVGVVMSFLMTRPKVRFMVDKMKEEEAEWRGMMRGLEMETGVGAARDGEGEEEEDERCVVRVPDWSKL</sequence>
<dbReference type="AlphaFoldDB" id="A0A6G1GLH9"/>
<evidence type="ECO:0000313" key="2">
    <source>
        <dbReference type="EMBL" id="KAF1981670.1"/>
    </source>
</evidence>
<proteinExistence type="predicted"/>
<gene>
    <name evidence="2" type="ORF">K402DRAFT_223283</name>
</gene>